<gene>
    <name evidence="5" type="ORF">H8S55_10715</name>
</gene>
<evidence type="ECO:0000259" key="4">
    <source>
        <dbReference type="Pfam" id="PF25917"/>
    </source>
</evidence>
<dbReference type="InterPro" id="IPR050465">
    <property type="entry name" value="UPF0194_transport"/>
</dbReference>
<sequence>MKLPLLKRSAPSAAGEPSAAKKKRPSLKKLLALAAAAALVIGLGGRTLLGGGAQAAKTGDGGYTTAQVTRRDVTAAITGSGTLEAADSYNVTTLLEDTILTANFEEGDQVEEGTVLYTLDSSDADSSLEQSEISLQQAQRSYSSQLEDQADLNVAATAAGQVWSVDVEVGDEIQAGQTVATIRDSATMELKVPFPADDAAGFSLGQSAAVTLDSTFETLSGTITKVNGNTEVRSGNVQVRTVTIAVTNPGGLSTDQSATAAVVSADTKGPYVADNGGGLTLPFTPTAVYVDGALSGQSQVKQYDVYYYNSGLRTVWVYTDRATGTLTDLSPSKTAPTSATVAGVTYSIGSSTASYKLSSQGQFSQGDVVTVLLGMDGDIVDVVSAQNSETTYYGVVIASTKAASSSSTSSSSTTSAQAQTQVACSDGTVRTFYHSGGAQSVGKLVSVAVTQSGTTLSAIPRRSLSGTVNSAGTRFAGYSFADNVEILDTDGDGGYARIYPSRLAGYSLTDDDVLFYSLDSTGSIDCLILDEATGDTYTYAFVTQATSKTDGNSLSGSYTYLQNGQSHSVSGQQTYSVKVGGARLTFSDNGSLKGMRQLSSVNLTGLTSLTATAGSSKYALAEDVTVLLRDGSQQGYYPTTLSAVNSTDYSLVGWYDNQGASAGGRIRILVATKK</sequence>
<dbReference type="PANTHER" id="PTHR32347">
    <property type="entry name" value="EFFLUX SYSTEM COMPONENT YKNX-RELATED"/>
    <property type="match status" value="1"/>
</dbReference>
<keyword evidence="2" id="KW-0175">Coiled coil</keyword>
<organism evidence="5 6">
    <name type="scientific">Flintibacter faecis</name>
    <dbReference type="NCBI Taxonomy" id="2763047"/>
    <lineage>
        <taxon>Bacteria</taxon>
        <taxon>Bacillati</taxon>
        <taxon>Bacillota</taxon>
        <taxon>Clostridia</taxon>
        <taxon>Eubacteriales</taxon>
        <taxon>Flintibacter</taxon>
    </lineage>
</organism>
<keyword evidence="6" id="KW-1185">Reference proteome</keyword>
<dbReference type="Gene3D" id="2.40.30.170">
    <property type="match status" value="1"/>
</dbReference>
<dbReference type="InterPro" id="IPR058625">
    <property type="entry name" value="MdtA-like_BSH"/>
</dbReference>
<reference evidence="5" key="1">
    <citation type="submission" date="2020-08" db="EMBL/GenBank/DDBJ databases">
        <title>Genome public.</title>
        <authorList>
            <person name="Liu C."/>
            <person name="Sun Q."/>
        </authorList>
    </citation>
    <scope>NUCLEOTIDE SEQUENCE</scope>
    <source>
        <strain evidence="5">BX5</strain>
    </source>
</reference>
<comment type="caution">
    <text evidence="5">The sequence shown here is derived from an EMBL/GenBank/DDBJ whole genome shotgun (WGS) entry which is preliminary data.</text>
</comment>
<dbReference type="GO" id="GO:0030313">
    <property type="term" value="C:cell envelope"/>
    <property type="evidence" value="ECO:0007669"/>
    <property type="project" value="UniProtKB-SubCell"/>
</dbReference>
<evidence type="ECO:0000313" key="6">
    <source>
        <dbReference type="Proteomes" id="UP000602260"/>
    </source>
</evidence>
<dbReference type="Gene3D" id="1.10.287.470">
    <property type="entry name" value="Helix hairpin bin"/>
    <property type="match status" value="1"/>
</dbReference>
<feature type="domain" description="Multidrug resistance protein MdtA-like barrel-sandwich hybrid" evidence="4">
    <location>
        <begin position="96"/>
        <end position="182"/>
    </location>
</feature>
<dbReference type="AlphaFoldDB" id="A0A8J6J607"/>
<feature type="region of interest" description="Disordered" evidence="3">
    <location>
        <begin position="1"/>
        <end position="22"/>
    </location>
</feature>
<dbReference type="EMBL" id="JACOPN010000007">
    <property type="protein sequence ID" value="MBC5717791.1"/>
    <property type="molecule type" value="Genomic_DNA"/>
</dbReference>
<dbReference type="Pfam" id="PF25917">
    <property type="entry name" value="BSH_RND"/>
    <property type="match status" value="1"/>
</dbReference>
<evidence type="ECO:0000313" key="5">
    <source>
        <dbReference type="EMBL" id="MBC5717791.1"/>
    </source>
</evidence>
<dbReference type="Proteomes" id="UP000602260">
    <property type="component" value="Unassembled WGS sequence"/>
</dbReference>
<dbReference type="RefSeq" id="WP_186878970.1">
    <property type="nucleotide sequence ID" value="NZ_JACOPN010000007.1"/>
</dbReference>
<comment type="subcellular location">
    <subcellularLocation>
        <location evidence="1">Cell envelope</location>
    </subcellularLocation>
</comment>
<feature type="compositionally biased region" description="Low complexity" evidence="3">
    <location>
        <begin position="9"/>
        <end position="18"/>
    </location>
</feature>
<proteinExistence type="predicted"/>
<dbReference type="Gene3D" id="2.40.50.100">
    <property type="match status" value="1"/>
</dbReference>
<protein>
    <submittedName>
        <fullName evidence="5">HlyD family efflux transporter periplasmic adaptor subunit</fullName>
    </submittedName>
</protein>
<dbReference type="SUPFAM" id="SSF111369">
    <property type="entry name" value="HlyD-like secretion proteins"/>
    <property type="match status" value="1"/>
</dbReference>
<evidence type="ECO:0000256" key="1">
    <source>
        <dbReference type="ARBA" id="ARBA00004196"/>
    </source>
</evidence>
<name>A0A8J6J607_9FIRM</name>
<evidence type="ECO:0000256" key="3">
    <source>
        <dbReference type="SAM" id="MobiDB-lite"/>
    </source>
</evidence>
<evidence type="ECO:0000256" key="2">
    <source>
        <dbReference type="ARBA" id="ARBA00023054"/>
    </source>
</evidence>
<accession>A0A8J6J607</accession>
<dbReference type="PANTHER" id="PTHR32347:SF14">
    <property type="entry name" value="EFFLUX SYSTEM COMPONENT YKNX-RELATED"/>
    <property type="match status" value="1"/>
</dbReference>